<dbReference type="eggNOG" id="COG0001">
    <property type="taxonomic scope" value="Bacteria"/>
</dbReference>
<dbReference type="SUPFAM" id="SSF53383">
    <property type="entry name" value="PLP-dependent transferases"/>
    <property type="match status" value="1"/>
</dbReference>
<dbReference type="Proteomes" id="UP000007939">
    <property type="component" value="Chromosome"/>
</dbReference>
<dbReference type="Gene3D" id="3.90.1150.10">
    <property type="entry name" value="Aspartate Aminotransferase, domain 1"/>
    <property type="match status" value="1"/>
</dbReference>
<dbReference type="EMBL" id="CP002659">
    <property type="protein sequence ID" value="AEC02406.1"/>
    <property type="molecule type" value="Genomic_DNA"/>
</dbReference>
<proteinExistence type="predicted"/>
<dbReference type="STRING" id="760011.Spico_1193"/>
<evidence type="ECO:0000313" key="1">
    <source>
        <dbReference type="EMBL" id="AEC02406.1"/>
    </source>
</evidence>
<sequence length="278" mass="30769">MSQDKPVRTGQKKSDGYIMPVVVRAREYYLYDRHGVRYLDFYQNNGRAILGHRPMGMQRALKSTISRGLVAEYPSVFQERLEKLIAHVIPSHPFVRVYPDERTLEDALRRMTGETALSPADPAFGSIGKGTLLAYWRPYLGSCGEESAILLPILPFPGSFTPKVVCVKDEKLAALAPPSGLCSPLLLDLLVKAVAVLRKAQEKEPLAWEDPFDGAFGKPRGPYVDTGLDEAAYARFRSEVLDVRVVLPPVPSEPVIIPSALNHGDVVALASIALKYRR</sequence>
<dbReference type="InterPro" id="IPR015421">
    <property type="entry name" value="PyrdxlP-dep_Trfase_major"/>
</dbReference>
<keyword evidence="2" id="KW-1185">Reference proteome</keyword>
<evidence type="ECO:0008006" key="3">
    <source>
        <dbReference type="Google" id="ProtNLM"/>
    </source>
</evidence>
<dbReference type="OrthoDB" id="356614at2"/>
<protein>
    <recommendedName>
        <fullName evidence="3">Aminotransferase class-III</fullName>
    </recommendedName>
</protein>
<dbReference type="KEGG" id="scc:Spico_1193"/>
<accession>F4GL66</accession>
<gene>
    <name evidence="1" type="ordered locus">Spico_1193</name>
</gene>
<organism evidence="1 2">
    <name type="scientific">Parasphaerochaeta coccoides (strain ATCC BAA-1237 / DSM 17374 / SPN1)</name>
    <name type="common">Sphaerochaeta coccoides</name>
    <dbReference type="NCBI Taxonomy" id="760011"/>
    <lineage>
        <taxon>Bacteria</taxon>
        <taxon>Pseudomonadati</taxon>
        <taxon>Spirochaetota</taxon>
        <taxon>Spirochaetia</taxon>
        <taxon>Spirochaetales</taxon>
        <taxon>Sphaerochaetaceae</taxon>
        <taxon>Parasphaerochaeta</taxon>
    </lineage>
</organism>
<dbReference type="InterPro" id="IPR015422">
    <property type="entry name" value="PyrdxlP-dep_Trfase_small"/>
</dbReference>
<dbReference type="Gene3D" id="3.40.640.10">
    <property type="entry name" value="Type I PLP-dependent aspartate aminotransferase-like (Major domain)"/>
    <property type="match status" value="1"/>
</dbReference>
<dbReference type="InterPro" id="IPR015424">
    <property type="entry name" value="PyrdxlP-dep_Trfase"/>
</dbReference>
<dbReference type="AlphaFoldDB" id="F4GL66"/>
<dbReference type="HOGENOM" id="CLU_082735_0_0_12"/>
<reference evidence="2" key="1">
    <citation type="submission" date="2011-04" db="EMBL/GenBank/DDBJ databases">
        <title>The complete genome of Spirochaeta coccoides DSM 17374.</title>
        <authorList>
            <person name="Lucas S."/>
            <person name="Copeland A."/>
            <person name="Lapidus A."/>
            <person name="Bruce D."/>
            <person name="Goodwin L."/>
            <person name="Pitluck S."/>
            <person name="Peters L."/>
            <person name="Kyrpides N."/>
            <person name="Mavromatis K."/>
            <person name="Pagani I."/>
            <person name="Ivanova N."/>
            <person name="Ovchinnikova G."/>
            <person name="Lu M."/>
            <person name="Detter J.C."/>
            <person name="Tapia R."/>
            <person name="Han C."/>
            <person name="Land M."/>
            <person name="Hauser L."/>
            <person name="Markowitz V."/>
            <person name="Cheng J.-F."/>
            <person name="Hugenholtz P."/>
            <person name="Woyke T."/>
            <person name="Wu D."/>
            <person name="Spring S."/>
            <person name="Schroeder M."/>
            <person name="Brambilla E."/>
            <person name="Klenk H.-P."/>
            <person name="Eisen J.A."/>
        </authorList>
    </citation>
    <scope>NUCLEOTIDE SEQUENCE [LARGE SCALE GENOMIC DNA]</scope>
    <source>
        <strain evidence="2">ATCC BAA-1237 / DSM 17374 / SPN1</strain>
    </source>
</reference>
<name>F4GL66_PARC1</name>
<dbReference type="RefSeq" id="WP_013739801.1">
    <property type="nucleotide sequence ID" value="NC_015436.1"/>
</dbReference>
<evidence type="ECO:0000313" key="2">
    <source>
        <dbReference type="Proteomes" id="UP000007939"/>
    </source>
</evidence>
<reference evidence="1 2" key="2">
    <citation type="journal article" date="2012" name="Stand. Genomic Sci.">
        <title>Complete genome sequence of the termite hindgut bacterium Spirochaeta coccoides type strain (SPN1(T)), reclassification in the genus Sphaerochaeta as Sphaerochaeta coccoides comb. nov. and emendations of the family Spirochaetaceae and the genus Sphaerochaeta.</title>
        <authorList>
            <person name="Abt B."/>
            <person name="Han C."/>
            <person name="Scheuner C."/>
            <person name="Lu M."/>
            <person name="Lapidus A."/>
            <person name="Nolan M."/>
            <person name="Lucas S."/>
            <person name="Hammon N."/>
            <person name="Deshpande S."/>
            <person name="Cheng J.F."/>
            <person name="Tapia R."/>
            <person name="Goodwin L.A."/>
            <person name="Pitluck S."/>
            <person name="Liolios K."/>
            <person name="Pagani I."/>
            <person name="Ivanova N."/>
            <person name="Mavromatis K."/>
            <person name="Mikhailova N."/>
            <person name="Huntemann M."/>
            <person name="Pati A."/>
            <person name="Chen A."/>
            <person name="Palaniappan K."/>
            <person name="Land M."/>
            <person name="Hauser L."/>
            <person name="Brambilla E.M."/>
            <person name="Rohde M."/>
            <person name="Spring S."/>
            <person name="Gronow S."/>
            <person name="Goker M."/>
            <person name="Woyke T."/>
            <person name="Bristow J."/>
            <person name="Eisen J.A."/>
            <person name="Markowitz V."/>
            <person name="Hugenholtz P."/>
            <person name="Kyrpides N.C."/>
            <person name="Klenk H.P."/>
            <person name="Detter J.C."/>
        </authorList>
    </citation>
    <scope>NUCLEOTIDE SEQUENCE [LARGE SCALE GENOMIC DNA]</scope>
    <source>
        <strain evidence="2">ATCC BAA-1237 / DSM 17374 / SPN1</strain>
    </source>
</reference>